<keyword evidence="2" id="KW-0677">Repeat</keyword>
<keyword evidence="3 5" id="KW-0863">Zinc-finger</keyword>
<reference evidence="8 9" key="1">
    <citation type="submission" date="2024-02" db="EMBL/GenBank/DDBJ databases">
        <authorList>
            <person name="Daric V."/>
            <person name="Darras S."/>
        </authorList>
    </citation>
    <scope>NUCLEOTIDE SEQUENCE [LARGE SCALE GENOMIC DNA]</scope>
</reference>
<dbReference type="SMART" id="SM00355">
    <property type="entry name" value="ZnF_C2H2"/>
    <property type="match status" value="18"/>
</dbReference>
<feature type="domain" description="C2H2-type" evidence="7">
    <location>
        <begin position="1281"/>
        <end position="1308"/>
    </location>
</feature>
<feature type="domain" description="C2H2-type" evidence="7">
    <location>
        <begin position="592"/>
        <end position="619"/>
    </location>
</feature>
<evidence type="ECO:0000256" key="4">
    <source>
        <dbReference type="ARBA" id="ARBA00022833"/>
    </source>
</evidence>
<evidence type="ECO:0000256" key="1">
    <source>
        <dbReference type="ARBA" id="ARBA00022723"/>
    </source>
</evidence>
<keyword evidence="1" id="KW-0479">Metal-binding</keyword>
<gene>
    <name evidence="8" type="ORF">CVLEPA_LOCUS5148</name>
</gene>
<dbReference type="PANTHER" id="PTHR24379:SF121">
    <property type="entry name" value="C2H2-TYPE DOMAIN-CONTAINING PROTEIN"/>
    <property type="match status" value="1"/>
</dbReference>
<evidence type="ECO:0000259" key="7">
    <source>
        <dbReference type="PROSITE" id="PS50157"/>
    </source>
</evidence>
<feature type="region of interest" description="Disordered" evidence="6">
    <location>
        <begin position="1039"/>
        <end position="1111"/>
    </location>
</feature>
<dbReference type="Proteomes" id="UP001642483">
    <property type="component" value="Unassembled WGS sequence"/>
</dbReference>
<evidence type="ECO:0000256" key="2">
    <source>
        <dbReference type="ARBA" id="ARBA00022737"/>
    </source>
</evidence>
<feature type="region of interest" description="Disordered" evidence="6">
    <location>
        <begin position="1201"/>
        <end position="1224"/>
    </location>
</feature>
<keyword evidence="4" id="KW-0862">Zinc</keyword>
<organism evidence="8 9">
    <name type="scientific">Clavelina lepadiformis</name>
    <name type="common">Light-bulb sea squirt</name>
    <name type="synonym">Ascidia lepadiformis</name>
    <dbReference type="NCBI Taxonomy" id="159417"/>
    <lineage>
        <taxon>Eukaryota</taxon>
        <taxon>Metazoa</taxon>
        <taxon>Chordata</taxon>
        <taxon>Tunicata</taxon>
        <taxon>Ascidiacea</taxon>
        <taxon>Aplousobranchia</taxon>
        <taxon>Clavelinidae</taxon>
        <taxon>Clavelina</taxon>
    </lineage>
</organism>
<evidence type="ECO:0000256" key="5">
    <source>
        <dbReference type="PROSITE-ProRule" id="PRU00042"/>
    </source>
</evidence>
<dbReference type="EMBL" id="CAWYQH010000024">
    <property type="protein sequence ID" value="CAK8675586.1"/>
    <property type="molecule type" value="Genomic_DNA"/>
</dbReference>
<evidence type="ECO:0000256" key="6">
    <source>
        <dbReference type="SAM" id="MobiDB-lite"/>
    </source>
</evidence>
<evidence type="ECO:0000313" key="9">
    <source>
        <dbReference type="Proteomes" id="UP001642483"/>
    </source>
</evidence>
<dbReference type="InterPro" id="IPR036236">
    <property type="entry name" value="Znf_C2H2_sf"/>
</dbReference>
<dbReference type="SUPFAM" id="SSF57667">
    <property type="entry name" value="beta-beta-alpha zinc fingers"/>
    <property type="match status" value="1"/>
</dbReference>
<accession>A0ABP0F846</accession>
<keyword evidence="9" id="KW-1185">Reference proteome</keyword>
<feature type="compositionally biased region" description="Polar residues" evidence="6">
    <location>
        <begin position="1047"/>
        <end position="1056"/>
    </location>
</feature>
<proteinExistence type="predicted"/>
<comment type="caution">
    <text evidence="8">The sequence shown here is derived from an EMBL/GenBank/DDBJ whole genome shotgun (WGS) entry which is preliminary data.</text>
</comment>
<dbReference type="InterPro" id="IPR013087">
    <property type="entry name" value="Znf_C2H2_type"/>
</dbReference>
<protein>
    <recommendedName>
        <fullName evidence="7">C2H2-type domain-containing protein</fullName>
    </recommendedName>
</protein>
<evidence type="ECO:0000313" key="8">
    <source>
        <dbReference type="EMBL" id="CAK8675586.1"/>
    </source>
</evidence>
<feature type="domain" description="C2H2-type" evidence="7">
    <location>
        <begin position="884"/>
        <end position="906"/>
    </location>
</feature>
<evidence type="ECO:0000256" key="3">
    <source>
        <dbReference type="ARBA" id="ARBA00022771"/>
    </source>
</evidence>
<feature type="compositionally biased region" description="Basic and acidic residues" evidence="6">
    <location>
        <begin position="1057"/>
        <end position="1074"/>
    </location>
</feature>
<name>A0ABP0F846_CLALP</name>
<dbReference type="PROSITE" id="PS50157">
    <property type="entry name" value="ZINC_FINGER_C2H2_2"/>
    <property type="match status" value="3"/>
</dbReference>
<dbReference type="PROSITE" id="PS00028">
    <property type="entry name" value="ZINC_FINGER_C2H2_1"/>
    <property type="match status" value="5"/>
</dbReference>
<dbReference type="PANTHER" id="PTHR24379">
    <property type="entry name" value="KRAB AND ZINC FINGER DOMAIN-CONTAINING"/>
    <property type="match status" value="1"/>
</dbReference>
<sequence>MRIFKKISAENNHISKTMPKLNYLQDLNKKFSSVHDLISVAATKIHQLEKISYQWKAQPDMYSQDDVESVCTELDYDTDASVSECDDVGSVDGEEQDITPSTKNFVNHVLIKKEGKFHCSECIFQTIHYNIFYSHCKRTHAKQFKGTRKRLVNGEKRKIPHVDHFYSCDVCSFASFSLRGFKTHCGAKHPKTSYEIALKVVSLSEPQAEIRFREFINSLNDGKQRRHAVMQLRYHFLQKDTSNQLKENEEISCMKCSFKTSLPNELEQHYNAAHFTCGPSRDVEDHLFHCEKCSFLNVSYKMLHTHFFVAHGLNNSHATNKTKLFNGDIKRKRANSMDEDDDVDSVKHKKAKVIEKKSDNNDSDDDDDDTCVLKCNRCEFVTEEVCEILNHWRSQHNRVYPDFVDNFINKDFNKNVVLISLPVWMVDSAWMNGWMNKECTNLIKTPLYICDLCDFKSAVLTSVNNHHSTRHENSTCSLSKLDVVESDSNAKKYTHMLCKQTFLFHCYICKNFNSCFFKAMVMHCKQEHEHDVSELTLENLEQHIRKSLSIRCVKCEHVCTNNAEIIKHYQERHSSLLPTFSIIDQGQFTERFRCEFCSMEFESLTHLSYHLKEHQKQHLADFNTQNVQAYSCSKCRRVFRGIRFMRHHFTRLHVEWTKESFSFKDFPQSFFVKKSSVTTKTSEHLLRAPLLSGSKTTGKKVTGPVSQKETELNRKNPVNAIEEIPQPSDASCIYLCPMCSFSTPNAFTLRFHLKGLHKRYFSLQMIEKHKSVRPEEVPITNQHKIIETCSHQTWIDKNQTVYQKHVKFRHNAKHPFKCLHCPRYYICEVVLRMHMRKKHKNVDAPVPDGESKLFFSCTHRNILTRRPDKYKIHVNAKHSDENPYHCPNCNRAYVCGSMFIVHLRKHHQLIINDEILHEYKSKASESLQKVSLKPTVAEASARPGNFKRPLKDYSHPKSVHTKTGDWKCIFCKQDLFSYQILKKHVAKSHPNCQLLRCKWCDYVCKNNVQLCNHGKIHRRFIAGRMKELREIYKDQRLNGLASVNKGKPSTSTNPDQVSKDKGTEDTNSQHEKIGGNDISNASDKPTAKRHYARKTIGSTPKEPQPVPGSNEENFLRRLSQYYKTTHYGMFICKLCSFAATDHTRLLIHMKATHIQGRNYKCKLCFFESSCFKDVQTHLSDHHKMERNHHVAVDVVVKFGPDANEESTNNGRSGKLRRRPYEPEPSLPRVEIEETSDNTSVYFKDLFDPFKKIKPVAVPDSPSQSEQPVKLRITRSNSWDKFQCKYCYADFPSTYDLERHMKRHEGAMIDYARLDEDAMLFSTIGSFMQPSLYLP</sequence>
<dbReference type="Gene3D" id="3.30.160.60">
    <property type="entry name" value="Classic Zinc Finger"/>
    <property type="match status" value="3"/>
</dbReference>